<dbReference type="EMBL" id="KZ451885">
    <property type="protein sequence ID" value="PKA66690.1"/>
    <property type="molecule type" value="Genomic_DNA"/>
</dbReference>
<gene>
    <name evidence="2" type="ORF">AXF42_Ash003345</name>
</gene>
<sequence length="64" mass="7281">MLELPDLFVLLLLLELVQVSYNPGPMKSKENGLTHLKNHPISAKSIILFHQKRNLYGYLHAALV</sequence>
<name>A0A2I0BFV9_9ASPA</name>
<feature type="chain" id="PRO_5014137481" evidence="1">
    <location>
        <begin position="20"/>
        <end position="64"/>
    </location>
</feature>
<reference evidence="2 3" key="1">
    <citation type="journal article" date="2017" name="Nature">
        <title>The Apostasia genome and the evolution of orchids.</title>
        <authorList>
            <person name="Zhang G.Q."/>
            <person name="Liu K.W."/>
            <person name="Li Z."/>
            <person name="Lohaus R."/>
            <person name="Hsiao Y.Y."/>
            <person name="Niu S.C."/>
            <person name="Wang J.Y."/>
            <person name="Lin Y.C."/>
            <person name="Xu Q."/>
            <person name="Chen L.J."/>
            <person name="Yoshida K."/>
            <person name="Fujiwara S."/>
            <person name="Wang Z.W."/>
            <person name="Zhang Y.Q."/>
            <person name="Mitsuda N."/>
            <person name="Wang M."/>
            <person name="Liu G.H."/>
            <person name="Pecoraro L."/>
            <person name="Huang H.X."/>
            <person name="Xiao X.J."/>
            <person name="Lin M."/>
            <person name="Wu X.Y."/>
            <person name="Wu W.L."/>
            <person name="Chen Y.Y."/>
            <person name="Chang S.B."/>
            <person name="Sakamoto S."/>
            <person name="Ohme-Takagi M."/>
            <person name="Yagi M."/>
            <person name="Zeng S.J."/>
            <person name="Shen C.Y."/>
            <person name="Yeh C.M."/>
            <person name="Luo Y.B."/>
            <person name="Tsai W.C."/>
            <person name="Van de Peer Y."/>
            <person name="Liu Z.J."/>
        </authorList>
    </citation>
    <scope>NUCLEOTIDE SEQUENCE [LARGE SCALE GENOMIC DNA]</scope>
    <source>
        <strain evidence="3">cv. Shenzhen</strain>
        <tissue evidence="2">Stem</tissue>
    </source>
</reference>
<keyword evidence="3" id="KW-1185">Reference proteome</keyword>
<keyword evidence="1" id="KW-0732">Signal</keyword>
<protein>
    <submittedName>
        <fullName evidence="2">Uncharacterized protein</fullName>
    </submittedName>
</protein>
<dbReference type="AlphaFoldDB" id="A0A2I0BFV9"/>
<evidence type="ECO:0000313" key="3">
    <source>
        <dbReference type="Proteomes" id="UP000236161"/>
    </source>
</evidence>
<proteinExistence type="predicted"/>
<evidence type="ECO:0000313" key="2">
    <source>
        <dbReference type="EMBL" id="PKA66690.1"/>
    </source>
</evidence>
<organism evidence="2 3">
    <name type="scientific">Apostasia shenzhenica</name>
    <dbReference type="NCBI Taxonomy" id="1088818"/>
    <lineage>
        <taxon>Eukaryota</taxon>
        <taxon>Viridiplantae</taxon>
        <taxon>Streptophyta</taxon>
        <taxon>Embryophyta</taxon>
        <taxon>Tracheophyta</taxon>
        <taxon>Spermatophyta</taxon>
        <taxon>Magnoliopsida</taxon>
        <taxon>Liliopsida</taxon>
        <taxon>Asparagales</taxon>
        <taxon>Orchidaceae</taxon>
        <taxon>Apostasioideae</taxon>
        <taxon>Apostasia</taxon>
    </lineage>
</organism>
<dbReference type="Proteomes" id="UP000236161">
    <property type="component" value="Unassembled WGS sequence"/>
</dbReference>
<evidence type="ECO:0000256" key="1">
    <source>
        <dbReference type="SAM" id="SignalP"/>
    </source>
</evidence>
<feature type="signal peptide" evidence="1">
    <location>
        <begin position="1"/>
        <end position="19"/>
    </location>
</feature>
<accession>A0A2I0BFV9</accession>